<name>A0A1Y5FBX4_9BACT</name>
<dbReference type="AlphaFoldDB" id="A0A1Y5FBX4"/>
<accession>A0A1Y5FBX4</accession>
<dbReference type="SMART" id="SM00448">
    <property type="entry name" value="REC"/>
    <property type="match status" value="1"/>
</dbReference>
<dbReference type="SMART" id="SM00862">
    <property type="entry name" value="Trans_reg_C"/>
    <property type="match status" value="1"/>
</dbReference>
<dbReference type="InterPro" id="IPR001789">
    <property type="entry name" value="Sig_transdc_resp-reg_receiver"/>
</dbReference>
<dbReference type="InterPro" id="IPR011006">
    <property type="entry name" value="CheY-like_superfamily"/>
</dbReference>
<sequence>MKTRLIYFDENTENHDCFNTILKNDFEVSLFSDREKLLKTLSLNNRVDIILIDNHFESGNFFEFLKDIEVTVDRSVVGIVLISSENKVLNRIKAFEFGVDDFLIKPITTAEIIVRLLNKANKHKVSKNNLVKYGNLLIDFSKQRATIGSKLISLTPIEFKILTALVKKPNRIHSKEELCNLFWKDEEKRKCHSIDTHICNLRRKISNFNYSIKASKGKGVSLLKKDMRTNFQSI</sequence>
<dbReference type="InterPro" id="IPR039420">
    <property type="entry name" value="WalR-like"/>
</dbReference>
<dbReference type="GO" id="GO:0000156">
    <property type="term" value="F:phosphorelay response regulator activity"/>
    <property type="evidence" value="ECO:0007669"/>
    <property type="project" value="TreeGrafter"/>
</dbReference>
<dbReference type="PROSITE" id="PS50110">
    <property type="entry name" value="RESPONSE_REGULATORY"/>
    <property type="match status" value="1"/>
</dbReference>
<reference evidence="9" key="1">
    <citation type="journal article" date="2017" name="Proc. Natl. Acad. Sci. U.S.A.">
        <title>Simulation of Deepwater Horizon oil plume reveals substrate specialization within a complex community of hydrocarbon-degraders.</title>
        <authorList>
            <person name="Hu P."/>
            <person name="Dubinsky E.A."/>
            <person name="Probst A.J."/>
            <person name="Wang J."/>
            <person name="Sieber C.M.K."/>
            <person name="Tom L.M."/>
            <person name="Gardinali P."/>
            <person name="Banfield J.F."/>
            <person name="Atlas R.M."/>
            <person name="Andersen G.L."/>
        </authorList>
    </citation>
    <scope>NUCLEOTIDE SEQUENCE [LARGE SCALE GENOMIC DNA]</scope>
</reference>
<dbReference type="Gene3D" id="1.10.10.10">
    <property type="entry name" value="Winged helix-like DNA-binding domain superfamily/Winged helix DNA-binding domain"/>
    <property type="match status" value="1"/>
</dbReference>
<proteinExistence type="predicted"/>
<keyword evidence="2" id="KW-0902">Two-component regulatory system</keyword>
<dbReference type="Pfam" id="PF00486">
    <property type="entry name" value="Trans_reg_C"/>
    <property type="match status" value="1"/>
</dbReference>
<comment type="caution">
    <text evidence="8">The sequence shown here is derived from an EMBL/GenBank/DDBJ whole genome shotgun (WGS) entry which is preliminary data.</text>
</comment>
<dbReference type="InterPro" id="IPR001867">
    <property type="entry name" value="OmpR/PhoB-type_DNA-bd"/>
</dbReference>
<evidence type="ECO:0000259" key="7">
    <source>
        <dbReference type="PROSITE" id="PS51755"/>
    </source>
</evidence>
<evidence type="ECO:0000256" key="2">
    <source>
        <dbReference type="ARBA" id="ARBA00023012"/>
    </source>
</evidence>
<dbReference type="PROSITE" id="PS51755">
    <property type="entry name" value="OMPR_PHOB"/>
    <property type="match status" value="1"/>
</dbReference>
<gene>
    <name evidence="8" type="ORF">A9Q84_08370</name>
</gene>
<evidence type="ECO:0000256" key="3">
    <source>
        <dbReference type="ARBA" id="ARBA00023125"/>
    </source>
</evidence>
<organism evidence="8 9">
    <name type="scientific">Halobacteriovorax marinus</name>
    <dbReference type="NCBI Taxonomy" id="97084"/>
    <lineage>
        <taxon>Bacteria</taxon>
        <taxon>Pseudomonadati</taxon>
        <taxon>Bdellovibrionota</taxon>
        <taxon>Bacteriovoracia</taxon>
        <taxon>Bacteriovoracales</taxon>
        <taxon>Halobacteriovoraceae</taxon>
        <taxon>Halobacteriovorax</taxon>
    </lineage>
</organism>
<evidence type="ECO:0000259" key="6">
    <source>
        <dbReference type="PROSITE" id="PS50110"/>
    </source>
</evidence>
<dbReference type="PANTHER" id="PTHR48111">
    <property type="entry name" value="REGULATOR OF RPOS"/>
    <property type="match status" value="1"/>
</dbReference>
<evidence type="ECO:0000256" key="1">
    <source>
        <dbReference type="ARBA" id="ARBA00022553"/>
    </source>
</evidence>
<feature type="DNA-binding region" description="OmpR/PhoB-type" evidence="5">
    <location>
        <begin position="128"/>
        <end position="224"/>
    </location>
</feature>
<evidence type="ECO:0000313" key="9">
    <source>
        <dbReference type="Proteomes" id="UP000196531"/>
    </source>
</evidence>
<evidence type="ECO:0000256" key="4">
    <source>
        <dbReference type="PROSITE-ProRule" id="PRU00169"/>
    </source>
</evidence>
<dbReference type="InterPro" id="IPR016032">
    <property type="entry name" value="Sig_transdc_resp-reg_C-effctor"/>
</dbReference>
<evidence type="ECO:0000256" key="5">
    <source>
        <dbReference type="PROSITE-ProRule" id="PRU01091"/>
    </source>
</evidence>
<dbReference type="GO" id="GO:0000976">
    <property type="term" value="F:transcription cis-regulatory region binding"/>
    <property type="evidence" value="ECO:0007669"/>
    <property type="project" value="TreeGrafter"/>
</dbReference>
<dbReference type="Pfam" id="PF00072">
    <property type="entry name" value="Response_reg"/>
    <property type="match status" value="1"/>
</dbReference>
<dbReference type="GO" id="GO:0032993">
    <property type="term" value="C:protein-DNA complex"/>
    <property type="evidence" value="ECO:0007669"/>
    <property type="project" value="TreeGrafter"/>
</dbReference>
<dbReference type="Proteomes" id="UP000196531">
    <property type="component" value="Unassembled WGS sequence"/>
</dbReference>
<dbReference type="CDD" id="cd00383">
    <property type="entry name" value="trans_reg_C"/>
    <property type="match status" value="1"/>
</dbReference>
<dbReference type="Gene3D" id="3.40.50.2300">
    <property type="match status" value="1"/>
</dbReference>
<dbReference type="EMBL" id="MAAO01000006">
    <property type="protein sequence ID" value="OUR96360.1"/>
    <property type="molecule type" value="Genomic_DNA"/>
</dbReference>
<keyword evidence="1 4" id="KW-0597">Phosphoprotein</keyword>
<feature type="domain" description="OmpR/PhoB-type" evidence="7">
    <location>
        <begin position="128"/>
        <end position="224"/>
    </location>
</feature>
<protein>
    <submittedName>
        <fullName evidence="8">Uncharacterized protein</fullName>
    </submittedName>
</protein>
<feature type="modified residue" description="4-aspartylphosphate" evidence="4">
    <location>
        <position position="53"/>
    </location>
</feature>
<dbReference type="SUPFAM" id="SSF52172">
    <property type="entry name" value="CheY-like"/>
    <property type="match status" value="1"/>
</dbReference>
<dbReference type="GO" id="GO:0005829">
    <property type="term" value="C:cytosol"/>
    <property type="evidence" value="ECO:0007669"/>
    <property type="project" value="TreeGrafter"/>
</dbReference>
<dbReference type="GO" id="GO:0006355">
    <property type="term" value="P:regulation of DNA-templated transcription"/>
    <property type="evidence" value="ECO:0007669"/>
    <property type="project" value="InterPro"/>
</dbReference>
<keyword evidence="3 5" id="KW-0238">DNA-binding</keyword>
<evidence type="ECO:0000313" key="8">
    <source>
        <dbReference type="EMBL" id="OUR96360.1"/>
    </source>
</evidence>
<dbReference type="SUPFAM" id="SSF46894">
    <property type="entry name" value="C-terminal effector domain of the bipartite response regulators"/>
    <property type="match status" value="1"/>
</dbReference>
<dbReference type="PANTHER" id="PTHR48111:SF40">
    <property type="entry name" value="PHOSPHATE REGULON TRANSCRIPTIONAL REGULATORY PROTEIN PHOB"/>
    <property type="match status" value="1"/>
</dbReference>
<dbReference type="InterPro" id="IPR036388">
    <property type="entry name" value="WH-like_DNA-bd_sf"/>
</dbReference>
<feature type="domain" description="Response regulatory" evidence="6">
    <location>
        <begin position="4"/>
        <end position="120"/>
    </location>
</feature>